<organism evidence="3 4">
    <name type="scientific">Clavibacter capsici</name>
    <dbReference type="NCBI Taxonomy" id="1874630"/>
    <lineage>
        <taxon>Bacteria</taxon>
        <taxon>Bacillati</taxon>
        <taxon>Actinomycetota</taxon>
        <taxon>Actinomycetes</taxon>
        <taxon>Micrococcales</taxon>
        <taxon>Microbacteriaceae</taxon>
        <taxon>Clavibacter</taxon>
    </lineage>
</organism>
<evidence type="ECO:0000256" key="1">
    <source>
        <dbReference type="ARBA" id="ARBA00022527"/>
    </source>
</evidence>
<dbReference type="InterPro" id="IPR036890">
    <property type="entry name" value="HATPase_C_sf"/>
</dbReference>
<keyword evidence="3" id="KW-0547">Nucleotide-binding</keyword>
<protein>
    <submittedName>
        <fullName evidence="3">ATP-binding protein</fullName>
    </submittedName>
</protein>
<dbReference type="PANTHER" id="PTHR35526">
    <property type="entry name" value="ANTI-SIGMA-F FACTOR RSBW-RELATED"/>
    <property type="match status" value="1"/>
</dbReference>
<proteinExistence type="predicted"/>
<gene>
    <name evidence="3" type="ORF">GW570_02860</name>
</gene>
<name>A0AAE6XPQ1_9MICO</name>
<feature type="domain" description="Histidine kinase/HSP90-like ATPase" evidence="2">
    <location>
        <begin position="30"/>
        <end position="145"/>
    </location>
</feature>
<sequence>MGDEGAGDGPAIHGPAWERTVLLLVPPNDVDEVHESVDDFWRLNADLGDAERIRFETALVELAGNVIEHAEGNERLLCELTLQRTATALEAVLSDSGAEVRVPFRAMMPDPEEMAESGRGVAMIELLMDDFTYERDPDGNRWRLVMRLPEELQRDHHVAVGGDGPT</sequence>
<dbReference type="RefSeq" id="WP_053773696.1">
    <property type="nucleotide sequence ID" value="NZ_CP012573.1"/>
</dbReference>
<evidence type="ECO:0000313" key="3">
    <source>
        <dbReference type="EMBL" id="QIS44106.1"/>
    </source>
</evidence>
<reference evidence="3 4" key="1">
    <citation type="journal article" date="2020" name="Mol. Plant Pathol.">
        <title>Plasmid composition and the chpG gene determine the virulence level of Clavibacter capsici natural isolates in pepper.</title>
        <authorList>
            <person name="Hwang I.S."/>
            <person name="Lee H.M."/>
            <person name="Oh E.J."/>
            <person name="Lee S."/>
            <person name="Heu S."/>
            <person name="Oh C.S."/>
        </authorList>
    </citation>
    <scope>NUCLEOTIDE SEQUENCE [LARGE SCALE GENOMIC DNA]</scope>
    <source>
        <strain evidence="3 4">1101</strain>
    </source>
</reference>
<dbReference type="Pfam" id="PF13581">
    <property type="entry name" value="HATPase_c_2"/>
    <property type="match status" value="1"/>
</dbReference>
<dbReference type="Proteomes" id="UP000503164">
    <property type="component" value="Chromosome"/>
</dbReference>
<dbReference type="Gene3D" id="3.30.565.10">
    <property type="entry name" value="Histidine kinase-like ATPase, C-terminal domain"/>
    <property type="match status" value="1"/>
</dbReference>
<keyword evidence="3" id="KW-0067">ATP-binding</keyword>
<dbReference type="GO" id="GO:0004674">
    <property type="term" value="F:protein serine/threonine kinase activity"/>
    <property type="evidence" value="ECO:0007669"/>
    <property type="project" value="UniProtKB-KW"/>
</dbReference>
<dbReference type="EMBL" id="CP048049">
    <property type="protein sequence ID" value="QIS44106.1"/>
    <property type="molecule type" value="Genomic_DNA"/>
</dbReference>
<evidence type="ECO:0000313" key="4">
    <source>
        <dbReference type="Proteomes" id="UP000503164"/>
    </source>
</evidence>
<accession>A0AAE6XPQ1</accession>
<dbReference type="CDD" id="cd16936">
    <property type="entry name" value="HATPase_RsbW-like"/>
    <property type="match status" value="1"/>
</dbReference>
<dbReference type="GO" id="GO:0005524">
    <property type="term" value="F:ATP binding"/>
    <property type="evidence" value="ECO:0007669"/>
    <property type="project" value="UniProtKB-KW"/>
</dbReference>
<dbReference type="PANTHER" id="PTHR35526:SF3">
    <property type="entry name" value="ANTI-SIGMA-F FACTOR RSBW"/>
    <property type="match status" value="1"/>
</dbReference>
<keyword evidence="1" id="KW-0808">Transferase</keyword>
<keyword evidence="4" id="KW-1185">Reference proteome</keyword>
<evidence type="ECO:0000259" key="2">
    <source>
        <dbReference type="Pfam" id="PF13581"/>
    </source>
</evidence>
<dbReference type="AlphaFoldDB" id="A0AAE6XPQ1"/>
<keyword evidence="1" id="KW-0723">Serine/threonine-protein kinase</keyword>
<dbReference type="InterPro" id="IPR050267">
    <property type="entry name" value="Anti-sigma-factor_SerPK"/>
</dbReference>
<dbReference type="InterPro" id="IPR003594">
    <property type="entry name" value="HATPase_dom"/>
</dbReference>
<keyword evidence="1" id="KW-0418">Kinase</keyword>